<comment type="caution">
    <text evidence="1">The sequence shown here is derived from an EMBL/GenBank/DDBJ whole genome shotgun (WGS) entry which is preliminary data.</text>
</comment>
<reference evidence="2" key="1">
    <citation type="journal article" date="2019" name="Int. J. Syst. Evol. Microbiol.">
        <title>The Global Catalogue of Microorganisms (GCM) 10K type strain sequencing project: providing services to taxonomists for standard genome sequencing and annotation.</title>
        <authorList>
            <consortium name="The Broad Institute Genomics Platform"/>
            <consortium name="The Broad Institute Genome Sequencing Center for Infectious Disease"/>
            <person name="Wu L."/>
            <person name="Ma J."/>
        </authorList>
    </citation>
    <scope>NUCLEOTIDE SEQUENCE [LARGE SCALE GENOMIC DNA]</scope>
    <source>
        <strain evidence="2">CCM 8391</strain>
    </source>
</reference>
<dbReference type="EMBL" id="JBHSQW010000012">
    <property type="protein sequence ID" value="MFC5993777.1"/>
    <property type="molecule type" value="Genomic_DNA"/>
</dbReference>
<dbReference type="Proteomes" id="UP001596302">
    <property type="component" value="Unassembled WGS sequence"/>
</dbReference>
<protein>
    <recommendedName>
        <fullName evidence="3">Methyltransferase family protein</fullName>
    </recommendedName>
</protein>
<dbReference type="SUPFAM" id="SSF53335">
    <property type="entry name" value="S-adenosyl-L-methionine-dependent methyltransferases"/>
    <property type="match status" value="1"/>
</dbReference>
<evidence type="ECO:0000313" key="2">
    <source>
        <dbReference type="Proteomes" id="UP001596302"/>
    </source>
</evidence>
<evidence type="ECO:0008006" key="3">
    <source>
        <dbReference type="Google" id="ProtNLM"/>
    </source>
</evidence>
<dbReference type="Gene3D" id="3.40.50.150">
    <property type="entry name" value="Vaccinia Virus protein VP39"/>
    <property type="match status" value="1"/>
</dbReference>
<sequence length="182" mass="20794">MNIYLQFDGFAERTHREIRGKDLRQRNRGRLHAAVCAALSLQVLTPLETVLSEVRRVLRPGGLLVALVPARPGLRPGGSLCWSRILRALDVRRLDWPNPRATNGLARTLRRRGFHPVSDQRRRDFTLTLDSAEECDLFIDGLYRPGVRASRVRAAKDDLRTWAPRGLLLPLPVRRVVAQWRP</sequence>
<name>A0ABW1IZN3_9PSEU</name>
<proteinExistence type="predicted"/>
<accession>A0ABW1IZN3</accession>
<dbReference type="RefSeq" id="WP_379583727.1">
    <property type="nucleotide sequence ID" value="NZ_JBHSQW010000012.1"/>
</dbReference>
<keyword evidence="2" id="KW-1185">Reference proteome</keyword>
<gene>
    <name evidence="1" type="ORF">ACFQE5_06065</name>
</gene>
<organism evidence="1 2">
    <name type="scientific">Pseudonocardia hispaniensis</name>
    <dbReference type="NCBI Taxonomy" id="904933"/>
    <lineage>
        <taxon>Bacteria</taxon>
        <taxon>Bacillati</taxon>
        <taxon>Actinomycetota</taxon>
        <taxon>Actinomycetes</taxon>
        <taxon>Pseudonocardiales</taxon>
        <taxon>Pseudonocardiaceae</taxon>
        <taxon>Pseudonocardia</taxon>
    </lineage>
</organism>
<evidence type="ECO:0000313" key="1">
    <source>
        <dbReference type="EMBL" id="MFC5993777.1"/>
    </source>
</evidence>
<dbReference type="InterPro" id="IPR029063">
    <property type="entry name" value="SAM-dependent_MTases_sf"/>
</dbReference>